<dbReference type="NCBIfam" id="NF047421">
    <property type="entry name" value="YfmH_fam"/>
    <property type="match status" value="1"/>
</dbReference>
<comment type="caution">
    <text evidence="3">The sequence shown here is derived from an EMBL/GenBank/DDBJ whole genome shotgun (WGS) entry which is preliminary data.</text>
</comment>
<accession>A0A6N4A598</accession>
<dbReference type="Gene3D" id="3.30.830.10">
    <property type="entry name" value="Metalloenzyme, LuxS/M16 peptidase-like"/>
    <property type="match status" value="2"/>
</dbReference>
<dbReference type="InterPro" id="IPR011249">
    <property type="entry name" value="Metalloenz_LuxS/M16"/>
</dbReference>
<sequence length="425" mass="48589">MKTENFRSYNQRVYSETLNDGLKITLIPKKDFHSVFAALFVNVGATDQQIVDEKGETIIFPSGTAHFAEHKMFEKKNGDVSEIFSAYGAFSNAYTSQSQTVYYFQGNENIDQSIKLLLQFVQEPYYSEASVAKEQGIIGQEISMYQDMPDWVSSFGLMKNLYRKQPLGEDIAGNIDSIEKINADLLYKFHRYFYQPSNLQLKIAGNIDPIGLLALLKQIQARLTRPRANFLRVNRFNAKIPVKKSAEQNMPVALPLLAAGIKGSGNLPDIDTAIDLSFSSDLILDIYFSDSSNWYLRNYNQGFLNDDFSAQADVGRNYNFITFTGHSENKELFKEIYSQLKNISYSQELEKEFQWQKKASLGELSMSLDQLENNVFTIADGFDTDVNIFRVIEKLRKLTYRKAVNLFESYYNLDSFSSFCVNPVE</sequence>
<dbReference type="AlphaFoldDB" id="A0A6N4A598"/>
<dbReference type="PANTHER" id="PTHR11851:SF134">
    <property type="entry name" value="ZINC-DEPENDENT PROTEASE"/>
    <property type="match status" value="1"/>
</dbReference>
<name>A0A6N4A598_OENOE</name>
<dbReference type="Proteomes" id="UP000181728">
    <property type="component" value="Unassembled WGS sequence"/>
</dbReference>
<gene>
    <name evidence="3" type="ORF">ATX59_06780</name>
</gene>
<feature type="domain" description="Peptidase M16 C-terminal" evidence="2">
    <location>
        <begin position="180"/>
        <end position="346"/>
    </location>
</feature>
<reference evidence="3 4" key="1">
    <citation type="journal article" date="2016" name="BMC Genomics">
        <title>Consensus pan-genome assembly of the specialised wine bacterium Oenococcus oeni.</title>
        <authorList>
            <person name="Sternes P.R."/>
            <person name="Borneman A.R."/>
        </authorList>
    </citation>
    <scope>NUCLEOTIDE SEQUENCE [LARGE SCALE GENOMIC DNA]</scope>
    <source>
        <strain evidence="3 4">AWRIB661</strain>
    </source>
</reference>
<proteinExistence type="predicted"/>
<evidence type="ECO:0000313" key="4">
    <source>
        <dbReference type="Proteomes" id="UP000181728"/>
    </source>
</evidence>
<feature type="domain" description="Peptidase M16 N-terminal" evidence="1">
    <location>
        <begin position="62"/>
        <end position="172"/>
    </location>
</feature>
<dbReference type="InterPro" id="IPR050361">
    <property type="entry name" value="MPP/UQCRC_Complex"/>
</dbReference>
<dbReference type="InterPro" id="IPR007863">
    <property type="entry name" value="Peptidase_M16_C"/>
</dbReference>
<organism evidence="3 4">
    <name type="scientific">Oenococcus oeni</name>
    <name type="common">Leuconostoc oenos</name>
    <dbReference type="NCBI Taxonomy" id="1247"/>
    <lineage>
        <taxon>Bacteria</taxon>
        <taxon>Bacillati</taxon>
        <taxon>Bacillota</taxon>
        <taxon>Bacilli</taxon>
        <taxon>Lactobacillales</taxon>
        <taxon>Lactobacillaceae</taxon>
        <taxon>Oenococcus</taxon>
    </lineage>
</organism>
<evidence type="ECO:0000259" key="2">
    <source>
        <dbReference type="Pfam" id="PF05193"/>
    </source>
</evidence>
<dbReference type="EMBL" id="MLOK01000047">
    <property type="protein sequence ID" value="OIM20803.1"/>
    <property type="molecule type" value="Genomic_DNA"/>
</dbReference>
<dbReference type="GO" id="GO:0046872">
    <property type="term" value="F:metal ion binding"/>
    <property type="evidence" value="ECO:0007669"/>
    <property type="project" value="InterPro"/>
</dbReference>
<dbReference type="SUPFAM" id="SSF63411">
    <property type="entry name" value="LuxS/MPP-like metallohydrolase"/>
    <property type="match status" value="2"/>
</dbReference>
<evidence type="ECO:0000313" key="3">
    <source>
        <dbReference type="EMBL" id="OIM20803.1"/>
    </source>
</evidence>
<dbReference type="InterPro" id="IPR011765">
    <property type="entry name" value="Pept_M16_N"/>
</dbReference>
<dbReference type="PANTHER" id="PTHR11851">
    <property type="entry name" value="METALLOPROTEASE"/>
    <property type="match status" value="1"/>
</dbReference>
<protein>
    <submittedName>
        <fullName evidence="3">Peptidase M16</fullName>
    </submittedName>
</protein>
<dbReference type="Pfam" id="PF05193">
    <property type="entry name" value="Peptidase_M16_C"/>
    <property type="match status" value="1"/>
</dbReference>
<dbReference type="Pfam" id="PF00675">
    <property type="entry name" value="Peptidase_M16"/>
    <property type="match status" value="1"/>
</dbReference>
<dbReference type="RefSeq" id="WP_071449008.1">
    <property type="nucleotide sequence ID" value="NZ_MLOK01000047.1"/>
</dbReference>
<evidence type="ECO:0000259" key="1">
    <source>
        <dbReference type="Pfam" id="PF00675"/>
    </source>
</evidence>